<keyword evidence="14" id="KW-1185">Reference proteome</keyword>
<feature type="transmembrane region" description="Helical" evidence="11">
    <location>
        <begin position="868"/>
        <end position="893"/>
    </location>
</feature>
<dbReference type="NCBIfam" id="TIGR01494">
    <property type="entry name" value="ATPase_P-type"/>
    <property type="match status" value="2"/>
</dbReference>
<dbReference type="NCBIfam" id="TIGR01116">
    <property type="entry name" value="ATPase-IIA1_Ca"/>
    <property type="match status" value="1"/>
</dbReference>
<feature type="transmembrane region" description="Helical" evidence="11">
    <location>
        <begin position="769"/>
        <end position="794"/>
    </location>
</feature>
<dbReference type="KEGG" id="txy:Thexy_1699"/>
<evidence type="ECO:0000259" key="12">
    <source>
        <dbReference type="SMART" id="SM00831"/>
    </source>
</evidence>
<dbReference type="Gene3D" id="3.40.1110.10">
    <property type="entry name" value="Calcium-transporting ATPase, cytoplasmic domain N"/>
    <property type="match status" value="1"/>
</dbReference>
<dbReference type="EMBL" id="CP002739">
    <property type="protein sequence ID" value="AEF17727.1"/>
    <property type="molecule type" value="Genomic_DNA"/>
</dbReference>
<dbReference type="SFLD" id="SFLDF00027">
    <property type="entry name" value="p-type_atpase"/>
    <property type="match status" value="1"/>
</dbReference>
<evidence type="ECO:0000256" key="10">
    <source>
        <dbReference type="ARBA" id="ARBA00048694"/>
    </source>
</evidence>
<comment type="catalytic activity">
    <reaction evidence="10">
        <text>Ca(2+)(in) + ATP + H2O = Ca(2+)(out) + ADP + phosphate + H(+)</text>
        <dbReference type="Rhea" id="RHEA:18105"/>
        <dbReference type="ChEBI" id="CHEBI:15377"/>
        <dbReference type="ChEBI" id="CHEBI:15378"/>
        <dbReference type="ChEBI" id="CHEBI:29108"/>
        <dbReference type="ChEBI" id="CHEBI:30616"/>
        <dbReference type="ChEBI" id="CHEBI:43474"/>
        <dbReference type="ChEBI" id="CHEBI:456216"/>
        <dbReference type="EC" id="7.2.2.10"/>
    </reaction>
</comment>
<feature type="transmembrane region" description="Helical" evidence="11">
    <location>
        <begin position="837"/>
        <end position="856"/>
    </location>
</feature>
<evidence type="ECO:0000256" key="2">
    <source>
        <dbReference type="ARBA" id="ARBA00005675"/>
    </source>
</evidence>
<dbReference type="Pfam" id="PF00690">
    <property type="entry name" value="Cation_ATPase_N"/>
    <property type="match status" value="1"/>
</dbReference>
<feature type="transmembrane region" description="Helical" evidence="11">
    <location>
        <begin position="267"/>
        <end position="295"/>
    </location>
</feature>
<keyword evidence="6" id="KW-0460">Magnesium</keyword>
<dbReference type="eggNOG" id="COG0474">
    <property type="taxonomic scope" value="Bacteria"/>
</dbReference>
<reference evidence="13" key="1">
    <citation type="submission" date="2011-05" db="EMBL/GenBank/DDBJ databases">
        <title>Complete sequence of Thermoanaerobacterium xylanolyticum LX-11.</title>
        <authorList>
            <consortium name="US DOE Joint Genome Institute"/>
            <person name="Lucas S."/>
            <person name="Han J."/>
            <person name="Lapidus A."/>
            <person name="Cheng J.-F."/>
            <person name="Goodwin L."/>
            <person name="Pitluck S."/>
            <person name="Peters L."/>
            <person name="Mikhailova N."/>
            <person name="Lu M."/>
            <person name="Han C."/>
            <person name="Tapia R."/>
            <person name="Land M."/>
            <person name="Hauser L."/>
            <person name="Kyrpides N."/>
            <person name="Ivanova N."/>
            <person name="Pagani I."/>
            <person name="Hemme C."/>
            <person name="Woyke T."/>
        </authorList>
    </citation>
    <scope>NUCLEOTIDE SEQUENCE</scope>
    <source>
        <strain evidence="13">LX-11</strain>
    </source>
</reference>
<gene>
    <name evidence="13" type="ordered locus">Thexy_1699</name>
</gene>
<keyword evidence="7" id="KW-1278">Translocase</keyword>
<dbReference type="RefSeq" id="WP_013788462.1">
    <property type="nucleotide sequence ID" value="NC_015555.1"/>
</dbReference>
<dbReference type="InterPro" id="IPR018303">
    <property type="entry name" value="ATPase_P-typ_P_site"/>
</dbReference>
<feature type="transmembrane region" description="Helical" evidence="11">
    <location>
        <begin position="728"/>
        <end position="748"/>
    </location>
</feature>
<dbReference type="Proteomes" id="UP000007239">
    <property type="component" value="Chromosome"/>
</dbReference>
<dbReference type="SFLD" id="SFLDG00002">
    <property type="entry name" value="C1.7:_P-type_atpase_like"/>
    <property type="match status" value="1"/>
</dbReference>
<feature type="transmembrane region" description="Helical" evidence="11">
    <location>
        <begin position="696"/>
        <end position="716"/>
    </location>
</feature>
<dbReference type="FunFam" id="1.20.1110.10:FF:000065">
    <property type="entry name" value="Sarcoplasmic/endoplasmic reticulum calcium ATPase 1"/>
    <property type="match status" value="1"/>
</dbReference>
<evidence type="ECO:0000256" key="7">
    <source>
        <dbReference type="ARBA" id="ARBA00022967"/>
    </source>
</evidence>
<keyword evidence="8 11" id="KW-1133">Transmembrane helix</keyword>
<keyword evidence="9 11" id="KW-0472">Membrane</keyword>
<dbReference type="PANTHER" id="PTHR42861">
    <property type="entry name" value="CALCIUM-TRANSPORTING ATPASE"/>
    <property type="match status" value="1"/>
</dbReference>
<evidence type="ECO:0000313" key="13">
    <source>
        <dbReference type="EMBL" id="AEF17727.1"/>
    </source>
</evidence>
<evidence type="ECO:0000256" key="1">
    <source>
        <dbReference type="ARBA" id="ARBA00004141"/>
    </source>
</evidence>
<comment type="subcellular location">
    <subcellularLocation>
        <location evidence="1">Membrane</location>
        <topology evidence="1">Multi-pass membrane protein</topology>
    </subcellularLocation>
</comment>
<evidence type="ECO:0000256" key="8">
    <source>
        <dbReference type="ARBA" id="ARBA00022989"/>
    </source>
</evidence>
<dbReference type="GO" id="GO:0005524">
    <property type="term" value="F:ATP binding"/>
    <property type="evidence" value="ECO:0007669"/>
    <property type="project" value="UniProtKB-KW"/>
</dbReference>
<dbReference type="PROSITE" id="PS00154">
    <property type="entry name" value="ATPASE_E1_E2"/>
    <property type="match status" value="1"/>
</dbReference>
<dbReference type="GO" id="GO:0016020">
    <property type="term" value="C:membrane"/>
    <property type="evidence" value="ECO:0007669"/>
    <property type="project" value="UniProtKB-SubCell"/>
</dbReference>
<dbReference type="Pfam" id="PF13246">
    <property type="entry name" value="Cation_ATPase"/>
    <property type="match status" value="1"/>
</dbReference>
<dbReference type="PRINTS" id="PR00120">
    <property type="entry name" value="HATPASE"/>
</dbReference>
<dbReference type="HOGENOM" id="CLU_002360_1_0_9"/>
<dbReference type="SFLD" id="SFLDS00003">
    <property type="entry name" value="Haloacid_Dehalogenase"/>
    <property type="match status" value="1"/>
</dbReference>
<dbReference type="InterPro" id="IPR044492">
    <property type="entry name" value="P_typ_ATPase_HD_dom"/>
</dbReference>
<dbReference type="InterPro" id="IPR001757">
    <property type="entry name" value="P_typ_ATPase"/>
</dbReference>
<keyword evidence="13" id="KW-0378">Hydrolase</keyword>
<dbReference type="Gene3D" id="2.70.150.10">
    <property type="entry name" value="Calcium-transporting ATPase, cytoplasmic transduction domain A"/>
    <property type="match status" value="1"/>
</dbReference>
<evidence type="ECO:0000256" key="4">
    <source>
        <dbReference type="ARBA" id="ARBA00022741"/>
    </source>
</evidence>
<dbReference type="CDD" id="cd02089">
    <property type="entry name" value="P-type_ATPase_Ca_prok"/>
    <property type="match status" value="1"/>
</dbReference>
<evidence type="ECO:0000313" key="14">
    <source>
        <dbReference type="Proteomes" id="UP000007239"/>
    </source>
</evidence>
<dbReference type="Gene3D" id="1.20.1110.10">
    <property type="entry name" value="Calcium-transporting ATPase, transmembrane domain"/>
    <property type="match status" value="1"/>
</dbReference>
<dbReference type="SUPFAM" id="SSF81653">
    <property type="entry name" value="Calcium ATPase, transduction domain A"/>
    <property type="match status" value="1"/>
</dbReference>
<dbReference type="InterPro" id="IPR006068">
    <property type="entry name" value="ATPase_P-typ_cation-transptr_C"/>
</dbReference>
<dbReference type="SMART" id="SM00831">
    <property type="entry name" value="Cation_ATPase_N"/>
    <property type="match status" value="1"/>
</dbReference>
<comment type="similarity">
    <text evidence="2">Belongs to the cation transport ATPase (P-type) (TC 3.A.3) family. Type IIA subfamily.</text>
</comment>
<accession>F6BI53</accession>
<dbReference type="Pfam" id="PF00689">
    <property type="entry name" value="Cation_ATPase_C"/>
    <property type="match status" value="1"/>
</dbReference>
<dbReference type="InterPro" id="IPR023299">
    <property type="entry name" value="ATPase_P-typ_cyto_dom_N"/>
</dbReference>
<dbReference type="SUPFAM" id="SSF81660">
    <property type="entry name" value="Metal cation-transporting ATPase, ATP-binding domain N"/>
    <property type="match status" value="1"/>
</dbReference>
<dbReference type="STRING" id="858215.Thexy_1699"/>
<evidence type="ECO:0000256" key="9">
    <source>
        <dbReference type="ARBA" id="ARBA00023136"/>
    </source>
</evidence>
<feature type="transmembrane region" description="Helical" evidence="11">
    <location>
        <begin position="81"/>
        <end position="97"/>
    </location>
</feature>
<keyword evidence="5" id="KW-0067">ATP-binding</keyword>
<dbReference type="FunFam" id="3.40.50.1000:FF:000001">
    <property type="entry name" value="Phospholipid-transporting ATPase IC"/>
    <property type="match status" value="1"/>
</dbReference>
<dbReference type="InterPro" id="IPR023214">
    <property type="entry name" value="HAD_sf"/>
</dbReference>
<dbReference type="FunFam" id="3.40.50.1000:FF:000028">
    <property type="entry name" value="Calcium-transporting P-type ATPase, putative"/>
    <property type="match status" value="1"/>
</dbReference>
<name>F6BI53_THEXL</name>
<dbReference type="Pfam" id="PF00122">
    <property type="entry name" value="E1-E2_ATPase"/>
    <property type="match status" value="1"/>
</dbReference>
<proteinExistence type="inferred from homology"/>
<evidence type="ECO:0000256" key="5">
    <source>
        <dbReference type="ARBA" id="ARBA00022840"/>
    </source>
</evidence>
<dbReference type="InterPro" id="IPR008250">
    <property type="entry name" value="ATPase_P-typ_transduc_dom_A_sf"/>
</dbReference>
<dbReference type="PRINTS" id="PR00119">
    <property type="entry name" value="CATATPASE"/>
</dbReference>
<dbReference type="GO" id="GO:0005388">
    <property type="term" value="F:P-type calcium transporter activity"/>
    <property type="evidence" value="ECO:0007669"/>
    <property type="project" value="UniProtKB-EC"/>
</dbReference>
<dbReference type="InterPro" id="IPR059000">
    <property type="entry name" value="ATPase_P-type_domA"/>
</dbReference>
<organism evidence="13 14">
    <name type="scientific">Thermoanaerobacterium xylanolyticum (strain ATCC 49914 / DSM 7097 / LX-11)</name>
    <dbReference type="NCBI Taxonomy" id="858215"/>
    <lineage>
        <taxon>Bacteria</taxon>
        <taxon>Bacillati</taxon>
        <taxon>Bacillota</taxon>
        <taxon>Clostridia</taxon>
        <taxon>Thermoanaerobacterales</taxon>
        <taxon>Thermoanaerobacteraceae</taxon>
        <taxon>Thermoanaerobacterium</taxon>
    </lineage>
</organism>
<evidence type="ECO:0000256" key="3">
    <source>
        <dbReference type="ARBA" id="ARBA00022692"/>
    </source>
</evidence>
<dbReference type="EC" id="3.6.3.8" evidence="13"/>
<dbReference type="GO" id="GO:0016887">
    <property type="term" value="F:ATP hydrolysis activity"/>
    <property type="evidence" value="ECO:0007669"/>
    <property type="project" value="InterPro"/>
</dbReference>
<dbReference type="InterPro" id="IPR005782">
    <property type="entry name" value="P-type_ATPase_IIA"/>
</dbReference>
<dbReference type="InterPro" id="IPR023298">
    <property type="entry name" value="ATPase_P-typ_TM_dom_sf"/>
</dbReference>
<evidence type="ECO:0000256" key="11">
    <source>
        <dbReference type="SAM" id="Phobius"/>
    </source>
</evidence>
<dbReference type="AlphaFoldDB" id="F6BI53"/>
<evidence type="ECO:0000256" key="6">
    <source>
        <dbReference type="ARBA" id="ARBA00022842"/>
    </source>
</evidence>
<dbReference type="Gene3D" id="3.40.50.1000">
    <property type="entry name" value="HAD superfamily/HAD-like"/>
    <property type="match status" value="1"/>
</dbReference>
<dbReference type="InterPro" id="IPR036412">
    <property type="entry name" value="HAD-like_sf"/>
</dbReference>
<keyword evidence="3 11" id="KW-0812">Transmembrane</keyword>
<feature type="domain" description="Cation-transporting P-type ATPase N-terminal" evidence="12">
    <location>
        <begin position="6"/>
        <end position="77"/>
    </location>
</feature>
<keyword evidence="4" id="KW-0547">Nucleotide-binding</keyword>
<dbReference type="SUPFAM" id="SSF56784">
    <property type="entry name" value="HAD-like"/>
    <property type="match status" value="1"/>
</dbReference>
<dbReference type="InterPro" id="IPR004014">
    <property type="entry name" value="ATPase_P-typ_cation-transptr_N"/>
</dbReference>
<dbReference type="SUPFAM" id="SSF81665">
    <property type="entry name" value="Calcium ATPase, transmembrane domain M"/>
    <property type="match status" value="1"/>
</dbReference>
<sequence length="899" mass="99591">MFQTKKPENSTIYFFNDESVKNGLSEQEARKRLLKYGHNVLDEGRKLTAFDIFLDQFKDFIVMVLLVATLISALMGEIADAVTITVIIILNAILGFVQEYRTEQSLDALKKLSAPSSKVLRDGVVKEIPSEEITVDDVILLEAGDKVPADAIVFESSNLRIDESILTGESIPVTKEPVEIGNRRVAQKNSFIYMGTVVTSGRCKALVVDVGMRTEMGKIAGMIKNIDDSMTPLQRRLDKLGKVLVTGSLLICALVVVMGIIRGESIYYMFLSGVSLAVAAIPEGLPAVVTVSLAIGVQRMLKRNAIVRKLPAVETLGCTNVICTDKTGTLTENKMTVKKFFVNDNVVEIEGKSNNVKFTINSRKVEPIYDPALKRLLEIGCMCNNADVKIEKAKVRNEVVEDVKYVGDPTEAAIMYASILGGVSKEYVEKKMKRIEEIPFDSDRKRMSVIIEENGMIYAFTKGAPDVIVELCNKILKDGREVSLSQIEKRKILDANEKFSKDALRVLAFAYRRLPKGVRYSDPSIVERDLVFVGLEGMIDPPRREVYDAVLKCKLAGIKPIMITGDHKLTATAIADELNIRSKTDNIMTGDEIDRLDDKKLNEAVENTTVYARVSPKHKLRIVRALKSRGYVVAMTGDGVNDAPAIKEADIGISMGKSGTDVAKEASSMILTDDNFATIVAAIEEGRIIYDNIRKFIRYLLSCNIGEVITMFLAALSSLELPLVPIQILMVNLVTDGLPALALGLDPADKDIMNLKPRKADESIFANGLGIRIGIVGTLMAVCTLSSYIFALTYGTLDRARTIAFSTLVMVELIHSFECRSERHLIFELGLFTNKYLVVAVIASFLLFLSTIYIPFLSAVFRTIPLTWFDWLVVVFFSSIEFVFNNLYTAFVLPKKEAK</sequence>
<feature type="transmembrane region" description="Helical" evidence="11">
    <location>
        <begin position="243"/>
        <end position="261"/>
    </location>
</feature>
<protein>
    <submittedName>
        <fullName evidence="13">ATPase, P-type (Transporting), HAD superfamily, subfamily IC</fullName>
        <ecNumber evidence="13">3.6.3.8</ecNumber>
    </submittedName>
</protein>